<keyword evidence="1" id="KW-0732">Signal</keyword>
<evidence type="ECO:0000256" key="1">
    <source>
        <dbReference type="ARBA" id="ARBA00022729"/>
    </source>
</evidence>
<dbReference type="InterPro" id="IPR013517">
    <property type="entry name" value="FG-GAP"/>
</dbReference>
<dbReference type="Gene3D" id="2.30.30.100">
    <property type="match status" value="1"/>
</dbReference>
<reference evidence="2 3" key="1">
    <citation type="submission" date="2014-02" db="EMBL/GenBank/DDBJ databases">
        <title>The small core and large imbalanced accessory genome model reveals a collaborative survival strategy of Sorangium cellulosum strains in nature.</title>
        <authorList>
            <person name="Han K."/>
            <person name="Peng R."/>
            <person name="Blom J."/>
            <person name="Li Y.-Z."/>
        </authorList>
    </citation>
    <scope>NUCLEOTIDE SEQUENCE [LARGE SCALE GENOMIC DNA]</scope>
    <source>
        <strain evidence="2 3">So0007-03</strain>
    </source>
</reference>
<dbReference type="Pfam" id="PF13517">
    <property type="entry name" value="FG-GAP_3"/>
    <property type="match status" value="5"/>
</dbReference>
<dbReference type="InterPro" id="IPR028994">
    <property type="entry name" value="Integrin_alpha_N"/>
</dbReference>
<comment type="caution">
    <text evidence="2">The sequence shown here is derived from an EMBL/GenBank/DDBJ whole genome shotgun (WGS) entry which is preliminary data.</text>
</comment>
<dbReference type="SUPFAM" id="SSF69318">
    <property type="entry name" value="Integrin alpha N-terminal domain"/>
    <property type="match status" value="2"/>
</dbReference>
<dbReference type="PANTHER" id="PTHR46580:SF4">
    <property type="entry name" value="ATP_GTP-BINDING PROTEIN"/>
    <property type="match status" value="1"/>
</dbReference>
<protein>
    <recommendedName>
        <fullName evidence="4">VCBS repeat-containing protein</fullName>
    </recommendedName>
</protein>
<dbReference type="PANTHER" id="PTHR46580">
    <property type="entry name" value="SENSOR KINASE-RELATED"/>
    <property type="match status" value="1"/>
</dbReference>
<evidence type="ECO:0000313" key="3">
    <source>
        <dbReference type="Proteomes" id="UP000075502"/>
    </source>
</evidence>
<dbReference type="Proteomes" id="UP000075502">
    <property type="component" value="Unassembled WGS sequence"/>
</dbReference>
<dbReference type="Gene3D" id="2.40.128.340">
    <property type="match status" value="1"/>
</dbReference>
<organism evidence="2 3">
    <name type="scientific">Sorangium cellulosum</name>
    <name type="common">Polyangium cellulosum</name>
    <dbReference type="NCBI Taxonomy" id="56"/>
    <lineage>
        <taxon>Bacteria</taxon>
        <taxon>Pseudomonadati</taxon>
        <taxon>Myxococcota</taxon>
        <taxon>Polyangia</taxon>
        <taxon>Polyangiales</taxon>
        <taxon>Polyangiaceae</taxon>
        <taxon>Sorangium</taxon>
    </lineage>
</organism>
<dbReference type="Pfam" id="PF01839">
    <property type="entry name" value="FG-GAP"/>
    <property type="match status" value="1"/>
</dbReference>
<gene>
    <name evidence="2" type="ORF">BE21_58675</name>
</gene>
<proteinExistence type="predicted"/>
<dbReference type="Gene3D" id="2.130.10.130">
    <property type="entry name" value="Integrin alpha, N-terminal"/>
    <property type="match status" value="4"/>
</dbReference>
<name>A0A150U1N8_SORCE</name>
<evidence type="ECO:0008006" key="4">
    <source>
        <dbReference type="Google" id="ProtNLM"/>
    </source>
</evidence>
<evidence type="ECO:0000313" key="2">
    <source>
        <dbReference type="EMBL" id="KYG10859.1"/>
    </source>
</evidence>
<accession>A0A150U1N8</accession>
<dbReference type="EMBL" id="JEME01000195">
    <property type="protein sequence ID" value="KYG10859.1"/>
    <property type="molecule type" value="Genomic_DNA"/>
</dbReference>
<sequence>MGDYPIAVAVSDLDGDGRPDVAVANKNSNDVSVLLNKGSGMFDAAVNYPAGTQPNAIAAADLNGDGRPDLAVVSRTLRVLINQGNGTFAAAGDYVTNAEASAIVAADFDGDGHVDIALNNENDARHYAFVLLRNQGDGTFDAATGYVTDWTATAIAAADLNGDGRPDLAAHLLYAAPPAPGRLQGLSVLINDGSGRFATPVSCGLPATAIAAVDVNGDGRPDLVAPGTDVSNPTGVRVLLNQGNGTFPSVVPYPSPYDLSMIAATDLNSDGHPDLVGTSDNNFSVIVMQSHGDGTFAQLVAPISGLEEMAVAAGDFDGDGRADVVVAHGGEHGHGRVRLVPSTSHGLGSNFYPAGEGPVAMAAGDLDRDGHLDLAVANDPHTPGESAMHVLLNHGDGTFAGATSHGDPSRSSGIIVTDCTGDDAPDVVLMDRHLTVMSNQGDGTFNGRYPVASTGSPVAVAVADLDGDGRVDFAIVNTVGEVELKLSQSDSLSSRNLDGIGTSIVATDVDGDGHPDLAIGLKDLFPGHGPVPDAAVSVLRNQGDGTFEDAVNYVFGSAVSAIVAADFDGDGHPDLAALGGDVSLFRNQGDGTFDVSTIVSLGQLSAHGGSAAADLDGDGHLDLAIPGSVEGASGGLLVLRGHGDGTFAAAEDYGIGGIGGLIAEDFDADGRPDLAFLGSNGYAWGAHVLINTCLP</sequence>
<dbReference type="AlphaFoldDB" id="A0A150U1N8"/>